<evidence type="ECO:0000313" key="2">
    <source>
        <dbReference type="EMBL" id="GID58048.1"/>
    </source>
</evidence>
<feature type="region of interest" description="Disordered" evidence="1">
    <location>
        <begin position="40"/>
        <end position="78"/>
    </location>
</feature>
<protein>
    <submittedName>
        <fullName evidence="2">Uncharacterized protein</fullName>
    </submittedName>
</protein>
<dbReference type="EMBL" id="BOMG01000080">
    <property type="protein sequence ID" value="GID58048.1"/>
    <property type="molecule type" value="Genomic_DNA"/>
</dbReference>
<gene>
    <name evidence="2" type="ORF">Aco03nite_064520</name>
</gene>
<keyword evidence="3" id="KW-1185">Reference proteome</keyword>
<organism evidence="2 3">
    <name type="scientific">Actinoplanes couchii</name>
    <dbReference type="NCBI Taxonomy" id="403638"/>
    <lineage>
        <taxon>Bacteria</taxon>
        <taxon>Bacillati</taxon>
        <taxon>Actinomycetota</taxon>
        <taxon>Actinomycetes</taxon>
        <taxon>Micromonosporales</taxon>
        <taxon>Micromonosporaceae</taxon>
        <taxon>Actinoplanes</taxon>
    </lineage>
</organism>
<accession>A0ABQ3XHS0</accession>
<evidence type="ECO:0000256" key="1">
    <source>
        <dbReference type="SAM" id="MobiDB-lite"/>
    </source>
</evidence>
<feature type="compositionally biased region" description="Basic and acidic residues" evidence="1">
    <location>
        <begin position="43"/>
        <end position="60"/>
    </location>
</feature>
<reference evidence="2 3" key="1">
    <citation type="submission" date="2021-01" db="EMBL/GenBank/DDBJ databases">
        <title>Whole genome shotgun sequence of Actinoplanes couchii NBRC 106145.</title>
        <authorList>
            <person name="Komaki H."/>
            <person name="Tamura T."/>
        </authorList>
    </citation>
    <scope>NUCLEOTIDE SEQUENCE [LARGE SCALE GENOMIC DNA]</scope>
    <source>
        <strain evidence="2 3">NBRC 106145</strain>
    </source>
</reference>
<proteinExistence type="predicted"/>
<evidence type="ECO:0000313" key="3">
    <source>
        <dbReference type="Proteomes" id="UP000612282"/>
    </source>
</evidence>
<comment type="caution">
    <text evidence="2">The sequence shown here is derived from an EMBL/GenBank/DDBJ whole genome shotgun (WGS) entry which is preliminary data.</text>
</comment>
<dbReference type="Proteomes" id="UP000612282">
    <property type="component" value="Unassembled WGS sequence"/>
</dbReference>
<name>A0ABQ3XHS0_9ACTN</name>
<sequence length="78" mass="8898">MLVHPSVLMDLANDHNRELIAEADRDRLLALVRCVRRRRKVRKEPDRGEKSGEKRAERRGQPAGTLASCEQSVVVPVR</sequence>